<keyword evidence="2" id="KW-1185">Reference proteome</keyword>
<dbReference type="RefSeq" id="WP_310070523.1">
    <property type="nucleotide sequence ID" value="NZ_JAVDVX010000002.1"/>
</dbReference>
<protein>
    <recommendedName>
        <fullName evidence="3">Zinc-finger domain-containing protein</fullName>
    </recommendedName>
</protein>
<proteinExistence type="predicted"/>
<organism evidence="1 2">
    <name type="scientific">Cellvibrio fibrivorans</name>
    <dbReference type="NCBI Taxonomy" id="126350"/>
    <lineage>
        <taxon>Bacteria</taxon>
        <taxon>Pseudomonadati</taxon>
        <taxon>Pseudomonadota</taxon>
        <taxon>Gammaproteobacteria</taxon>
        <taxon>Cellvibrionales</taxon>
        <taxon>Cellvibrionaceae</taxon>
        <taxon>Cellvibrio</taxon>
    </lineage>
</organism>
<sequence>MLSCKQVATIASDYLDKSTPLKWQIRLHLLMCANCRRFVRHMKITRELSKQMVLNKTADDVDTIWNKVQQQIKQDSQSD</sequence>
<comment type="caution">
    <text evidence="1">The sequence shown here is derived from an EMBL/GenBank/DDBJ whole genome shotgun (WGS) entry which is preliminary data.</text>
</comment>
<evidence type="ECO:0000313" key="2">
    <source>
        <dbReference type="Proteomes" id="UP001253595"/>
    </source>
</evidence>
<evidence type="ECO:0000313" key="1">
    <source>
        <dbReference type="EMBL" id="MDR7089423.1"/>
    </source>
</evidence>
<gene>
    <name evidence="1" type="ORF">J2X05_001429</name>
</gene>
<evidence type="ECO:0008006" key="3">
    <source>
        <dbReference type="Google" id="ProtNLM"/>
    </source>
</evidence>
<name>A0ABU1UW75_9GAMM</name>
<accession>A0ABU1UW75</accession>
<dbReference type="Proteomes" id="UP001253595">
    <property type="component" value="Unassembled WGS sequence"/>
</dbReference>
<reference evidence="1 2" key="1">
    <citation type="submission" date="2023-07" db="EMBL/GenBank/DDBJ databases">
        <title>Sorghum-associated microbial communities from plants grown in Nebraska, USA.</title>
        <authorList>
            <person name="Schachtman D."/>
        </authorList>
    </citation>
    <scope>NUCLEOTIDE SEQUENCE [LARGE SCALE GENOMIC DNA]</scope>
    <source>
        <strain evidence="1 2">BE190</strain>
    </source>
</reference>
<dbReference type="EMBL" id="JAVDVX010000002">
    <property type="protein sequence ID" value="MDR7089423.1"/>
    <property type="molecule type" value="Genomic_DNA"/>
</dbReference>